<evidence type="ECO:0000256" key="2">
    <source>
        <dbReference type="SAM" id="SignalP"/>
    </source>
</evidence>
<gene>
    <name evidence="3" type="ORF">TCE0_024f07472</name>
</gene>
<protein>
    <submittedName>
        <fullName evidence="3">Uncharacterized protein</fullName>
    </submittedName>
</protein>
<feature type="transmembrane region" description="Helical" evidence="1">
    <location>
        <begin position="285"/>
        <end position="310"/>
    </location>
</feature>
<dbReference type="Proteomes" id="UP000053095">
    <property type="component" value="Unassembled WGS sequence"/>
</dbReference>
<evidence type="ECO:0000313" key="4">
    <source>
        <dbReference type="Proteomes" id="UP000053095"/>
    </source>
</evidence>
<evidence type="ECO:0000313" key="3">
    <source>
        <dbReference type="EMBL" id="GAM37501.1"/>
    </source>
</evidence>
<comment type="caution">
    <text evidence="3">The sequence shown here is derived from an EMBL/GenBank/DDBJ whole genome shotgun (WGS) entry which is preliminary data.</text>
</comment>
<name>A0A6V8H8A1_TALPI</name>
<feature type="signal peptide" evidence="2">
    <location>
        <begin position="1"/>
        <end position="21"/>
    </location>
</feature>
<proteinExistence type="predicted"/>
<keyword evidence="1" id="KW-0472">Membrane</keyword>
<keyword evidence="1" id="KW-0812">Transmembrane</keyword>
<keyword evidence="2" id="KW-0732">Signal</keyword>
<keyword evidence="4" id="KW-1185">Reference proteome</keyword>
<feature type="chain" id="PRO_5028334899" evidence="2">
    <location>
        <begin position="22"/>
        <end position="334"/>
    </location>
</feature>
<evidence type="ECO:0000256" key="1">
    <source>
        <dbReference type="SAM" id="Phobius"/>
    </source>
</evidence>
<dbReference type="AlphaFoldDB" id="A0A6V8H8A1"/>
<organism evidence="3 4">
    <name type="scientific">Talaromyces pinophilus</name>
    <name type="common">Penicillium pinophilum</name>
    <dbReference type="NCBI Taxonomy" id="128442"/>
    <lineage>
        <taxon>Eukaryota</taxon>
        <taxon>Fungi</taxon>
        <taxon>Dikarya</taxon>
        <taxon>Ascomycota</taxon>
        <taxon>Pezizomycotina</taxon>
        <taxon>Eurotiomycetes</taxon>
        <taxon>Eurotiomycetidae</taxon>
        <taxon>Eurotiales</taxon>
        <taxon>Trichocomaceae</taxon>
        <taxon>Talaromyces</taxon>
        <taxon>Talaromyces sect. Talaromyces</taxon>
    </lineage>
</organism>
<sequence>MQNYRAIALLTILLHGLSVYADPLLDSNLDIPLRLRRLERPLLQRRASINFLNHDNNNNTDLKTDIITIPAERLLARADSTPVPTFDETAFNQSAKTACSNAVNSYAQAINPSGLVACYNIASFDNATGVFQTDVRLYQKSAATGSFGGLIPSDLSMSFSIAQATLSNPMLMTTNGSITANTPADGQFVMGFQNIGQLSKSLTFSKLSVDDLRILMIPSISLGANSQAGGTVNTSLSSDTLSYVAGELVQANGTPTNITTPQAASLASPIVAAASVFVLPGTHIMVAPVGLIITCIWTGLLFLAVGGGTIGRYQFRMHYRQRLQRAMVNKSIPY</sequence>
<reference evidence="4" key="1">
    <citation type="journal article" date="2015" name="Genome Announc.">
        <title>Draft genome sequence of Talaromyces cellulolyticus strain Y-94, a source of lignocellulosic biomass-degrading enzymes.</title>
        <authorList>
            <person name="Fujii T."/>
            <person name="Koike H."/>
            <person name="Sawayama S."/>
            <person name="Yano S."/>
            <person name="Inoue H."/>
        </authorList>
    </citation>
    <scope>NUCLEOTIDE SEQUENCE [LARGE SCALE GENOMIC DNA]</scope>
    <source>
        <strain evidence="4">Y-94</strain>
    </source>
</reference>
<dbReference type="EMBL" id="DF933820">
    <property type="protein sequence ID" value="GAM37501.1"/>
    <property type="molecule type" value="Genomic_DNA"/>
</dbReference>
<keyword evidence="1" id="KW-1133">Transmembrane helix</keyword>
<accession>A0A6V8H8A1</accession>